<dbReference type="GO" id="GO:0003682">
    <property type="term" value="F:chromatin binding"/>
    <property type="evidence" value="ECO:0007669"/>
    <property type="project" value="InterPro"/>
</dbReference>
<accession>A0A8J4RFV3</accession>
<organism evidence="2 3">
    <name type="scientific">Castanea mollissima</name>
    <name type="common">Chinese chestnut</name>
    <dbReference type="NCBI Taxonomy" id="60419"/>
    <lineage>
        <taxon>Eukaryota</taxon>
        <taxon>Viridiplantae</taxon>
        <taxon>Streptophyta</taxon>
        <taxon>Embryophyta</taxon>
        <taxon>Tracheophyta</taxon>
        <taxon>Spermatophyta</taxon>
        <taxon>Magnoliopsida</taxon>
        <taxon>eudicotyledons</taxon>
        <taxon>Gunneridae</taxon>
        <taxon>Pentapetalae</taxon>
        <taxon>rosids</taxon>
        <taxon>fabids</taxon>
        <taxon>Fagales</taxon>
        <taxon>Fagaceae</taxon>
        <taxon>Castanea</taxon>
    </lineage>
</organism>
<evidence type="ECO:0000259" key="1">
    <source>
        <dbReference type="PROSITE" id="PS51038"/>
    </source>
</evidence>
<evidence type="ECO:0000313" key="3">
    <source>
        <dbReference type="Proteomes" id="UP000737018"/>
    </source>
</evidence>
<dbReference type="InterPro" id="IPR001025">
    <property type="entry name" value="BAH_dom"/>
</dbReference>
<dbReference type="PANTHER" id="PTHR47073">
    <property type="entry name" value="PROTEIN ANTI-SILENCING 1"/>
    <property type="match status" value="1"/>
</dbReference>
<name>A0A8J4RFV3_9ROSI</name>
<dbReference type="EMBL" id="JRKL02000352">
    <property type="protein sequence ID" value="KAF3972217.1"/>
    <property type="molecule type" value="Genomic_DNA"/>
</dbReference>
<dbReference type="PROSITE" id="PS51038">
    <property type="entry name" value="BAH"/>
    <property type="match status" value="1"/>
</dbReference>
<evidence type="ECO:0000313" key="2">
    <source>
        <dbReference type="EMBL" id="KAF3972217.1"/>
    </source>
</evidence>
<dbReference type="InterPro" id="IPR043151">
    <property type="entry name" value="BAH_sf"/>
</dbReference>
<sequence>MVVVGETTSSSSSSYVSWEEVYVSSDKGRREVHYYLKRRDDESDLAVIGKEKSLRHMSYHYALSFANGLINTNNRLKSRREVIDWLNSVVSDSPPQYRELSHLSSAFCDGKDFCEMDIETLKDTQLKKLGHYTREFLWLGSPWTCRKKRRHYQSFRRNGVKISVHDFVFVLAEEDKRLVAYLEDMYEDSRGNKMVVVRWYHKIDEMDWLPSSAPSISRNFLRRRCIHSWSHLSATSSLITMMSSPLT</sequence>
<dbReference type="OrthoDB" id="1883212at2759"/>
<reference evidence="2" key="1">
    <citation type="submission" date="2020-03" db="EMBL/GenBank/DDBJ databases">
        <title>Castanea mollissima Vanexum genome sequencing.</title>
        <authorList>
            <person name="Staton M."/>
        </authorList>
    </citation>
    <scope>NUCLEOTIDE SEQUENCE</scope>
    <source>
        <tissue evidence="2">Leaf</tissue>
    </source>
</reference>
<comment type="caution">
    <text evidence="2">The sequence shown here is derived from an EMBL/GenBank/DDBJ whole genome shotgun (WGS) entry which is preliminary data.</text>
</comment>
<feature type="domain" description="BAH" evidence="1">
    <location>
        <begin position="160"/>
        <end position="247"/>
    </location>
</feature>
<dbReference type="PANTHER" id="PTHR47073:SF2">
    <property type="entry name" value="PROTEIN ANTI-SILENCING 1"/>
    <property type="match status" value="1"/>
</dbReference>
<dbReference type="Proteomes" id="UP000737018">
    <property type="component" value="Unassembled WGS sequence"/>
</dbReference>
<gene>
    <name evidence="2" type="ORF">CMV_004256</name>
</gene>
<dbReference type="Gene3D" id="2.30.30.490">
    <property type="match status" value="1"/>
</dbReference>
<dbReference type="GO" id="GO:0003723">
    <property type="term" value="F:RNA binding"/>
    <property type="evidence" value="ECO:0007669"/>
    <property type="project" value="TreeGrafter"/>
</dbReference>
<dbReference type="AlphaFoldDB" id="A0A8J4RFV3"/>
<keyword evidence="3" id="KW-1185">Reference proteome</keyword>
<protein>
    <recommendedName>
        <fullName evidence="1">BAH domain-containing protein</fullName>
    </recommendedName>
</protein>
<proteinExistence type="predicted"/>